<protein>
    <submittedName>
        <fullName evidence="10">Cytochrome c oxidase subunit 6C-1-like isoform X1</fullName>
    </submittedName>
</protein>
<dbReference type="GO" id="GO:0005743">
    <property type="term" value="C:mitochondrial inner membrane"/>
    <property type="evidence" value="ECO:0007669"/>
    <property type="project" value="UniProtKB-SubCell"/>
</dbReference>
<dbReference type="InterPro" id="IPR034884">
    <property type="entry name" value="Cytochrome_c_oxidase_VIc/VIIs"/>
</dbReference>
<dbReference type="Pfam" id="PF02937">
    <property type="entry name" value="COX6C"/>
    <property type="match status" value="1"/>
</dbReference>
<evidence type="ECO:0000313" key="10">
    <source>
        <dbReference type="EMBL" id="ALS05156.1"/>
    </source>
</evidence>
<comment type="pathway">
    <text evidence="2">Energy metabolism; oxidative phosphorylation.</text>
</comment>
<evidence type="ECO:0000256" key="4">
    <source>
        <dbReference type="ARBA" id="ARBA00022692"/>
    </source>
</evidence>
<dbReference type="PANTHER" id="PTHR48416">
    <property type="entry name" value="CYTOCHROME C OXIDASE SUBUNIT 6C"/>
    <property type="match status" value="1"/>
</dbReference>
<dbReference type="EMBL" id="KT755322">
    <property type="protein sequence ID" value="ALS05156.1"/>
    <property type="molecule type" value="mRNA"/>
</dbReference>
<evidence type="ECO:0000256" key="5">
    <source>
        <dbReference type="ARBA" id="ARBA00022792"/>
    </source>
</evidence>
<comment type="subcellular location">
    <subcellularLocation>
        <location evidence="1">Mitochondrion inner membrane</location>
        <topology evidence="1">Single-pass membrane protein</topology>
    </subcellularLocation>
</comment>
<sequence length="85" mass="9566">MSAVAKVAKPVMRGMHVNVIKKNLIVATAFSTVTSVAWYLGVNKPRKEAYKNFYATYDADKEFERMKGCGVFQSQAIIEEKMAEE</sequence>
<dbReference type="PANTHER" id="PTHR48416:SF1">
    <property type="entry name" value="CYTOCHROME C OXIDASE SUBUNIT 6C"/>
    <property type="match status" value="1"/>
</dbReference>
<organism evidence="10">
    <name type="scientific">Paracalanus parvus</name>
    <dbReference type="NCBI Taxonomy" id="187406"/>
    <lineage>
        <taxon>Eukaryota</taxon>
        <taxon>Metazoa</taxon>
        <taxon>Ecdysozoa</taxon>
        <taxon>Arthropoda</taxon>
        <taxon>Crustacea</taxon>
        <taxon>Multicrustacea</taxon>
        <taxon>Hexanauplia</taxon>
        <taxon>Copepoda</taxon>
        <taxon>Calanoida</taxon>
        <taxon>Paracalanidae</taxon>
        <taxon>Paracalanus</taxon>
    </lineage>
</organism>
<keyword evidence="7" id="KW-0496">Mitochondrion</keyword>
<evidence type="ECO:0000256" key="8">
    <source>
        <dbReference type="ARBA" id="ARBA00023136"/>
    </source>
</evidence>
<keyword evidence="4 9" id="KW-0812">Transmembrane</keyword>
<keyword evidence="6 9" id="KW-1133">Transmembrane helix</keyword>
<dbReference type="AlphaFoldDB" id="A0A0U2TIG5"/>
<feature type="transmembrane region" description="Helical" evidence="9">
    <location>
        <begin position="24"/>
        <end position="42"/>
    </location>
</feature>
<evidence type="ECO:0000256" key="2">
    <source>
        <dbReference type="ARBA" id="ARBA00004673"/>
    </source>
</evidence>
<evidence type="ECO:0000256" key="6">
    <source>
        <dbReference type="ARBA" id="ARBA00022989"/>
    </source>
</evidence>
<evidence type="ECO:0000256" key="1">
    <source>
        <dbReference type="ARBA" id="ARBA00004434"/>
    </source>
</evidence>
<accession>A0A0U2TIG5</accession>
<comment type="similarity">
    <text evidence="3">Belongs to the cytochrome c oxidase subunit 6c family.</text>
</comment>
<keyword evidence="8 9" id="KW-0472">Membrane</keyword>
<dbReference type="SUPFAM" id="SSF81415">
    <property type="entry name" value="Mitochondrial cytochrome c oxidase subunit VIc"/>
    <property type="match status" value="1"/>
</dbReference>
<reference evidence="10" key="1">
    <citation type="journal article" date="2015" name="Sci. Rep.">
        <title>Spliced leader RNA trans-splicing discovered in copepods.</title>
        <authorList>
            <person name="Yang F."/>
            <person name="Xu D."/>
            <person name="Zhuang Y."/>
            <person name="Yi X."/>
            <person name="Huang Y."/>
            <person name="Chen H."/>
            <person name="Lin S."/>
            <person name="Campbell D.A."/>
            <person name="Sturm N.R."/>
            <person name="Liu G."/>
            <person name="Zhang H."/>
        </authorList>
    </citation>
    <scope>NUCLEOTIDE SEQUENCE</scope>
</reference>
<proteinExistence type="evidence at transcript level"/>
<evidence type="ECO:0000256" key="7">
    <source>
        <dbReference type="ARBA" id="ARBA00023128"/>
    </source>
</evidence>
<dbReference type="InterPro" id="IPR051389">
    <property type="entry name" value="Cytochrome_c_oxidase_VIc"/>
</dbReference>
<evidence type="ECO:0000256" key="9">
    <source>
        <dbReference type="SAM" id="Phobius"/>
    </source>
</evidence>
<name>A0A0U2TIG5_9MAXI</name>
<dbReference type="CDD" id="cd22901">
    <property type="entry name" value="CcO_VIc"/>
    <property type="match status" value="1"/>
</dbReference>
<dbReference type="InterPro" id="IPR037169">
    <property type="entry name" value="Cytochrome_c_oxidase_VIc_sf"/>
</dbReference>
<dbReference type="Gene3D" id="4.10.93.10">
    <property type="entry name" value="Mitochondrial cytochrome c oxidase subunit VIc/VIIs"/>
    <property type="match status" value="1"/>
</dbReference>
<keyword evidence="5" id="KW-0999">Mitochondrion inner membrane</keyword>
<evidence type="ECO:0000256" key="3">
    <source>
        <dbReference type="ARBA" id="ARBA00007204"/>
    </source>
</evidence>